<accession>A0ABR3YJX3</accession>
<dbReference type="SUPFAM" id="SSF54427">
    <property type="entry name" value="NTF2-like"/>
    <property type="match status" value="1"/>
</dbReference>
<evidence type="ECO:0000256" key="1">
    <source>
        <dbReference type="ARBA" id="ARBA00008584"/>
    </source>
</evidence>
<evidence type="ECO:0000313" key="5">
    <source>
        <dbReference type="EMBL" id="KAL1888556.1"/>
    </source>
</evidence>
<dbReference type="Gene3D" id="3.10.450.50">
    <property type="match status" value="1"/>
</dbReference>
<keyword evidence="2" id="KW-0456">Lyase</keyword>
<dbReference type="EMBL" id="JAWCUI010000090">
    <property type="protein sequence ID" value="KAL1888556.1"/>
    <property type="molecule type" value="Genomic_DNA"/>
</dbReference>
<organism evidence="5 6">
    <name type="scientific">Sporothrix stenoceras</name>
    <dbReference type="NCBI Taxonomy" id="5173"/>
    <lineage>
        <taxon>Eukaryota</taxon>
        <taxon>Fungi</taxon>
        <taxon>Dikarya</taxon>
        <taxon>Ascomycota</taxon>
        <taxon>Pezizomycotina</taxon>
        <taxon>Sordariomycetes</taxon>
        <taxon>Sordariomycetidae</taxon>
        <taxon>Ophiostomatales</taxon>
        <taxon>Ophiostomataceae</taxon>
        <taxon>Sporothrix</taxon>
    </lineage>
</organism>
<keyword evidence="6" id="KW-1185">Reference proteome</keyword>
<comment type="caution">
    <text evidence="5">The sequence shown here is derived from an EMBL/GenBank/DDBJ whole genome shotgun (WGS) entry which is preliminary data.</text>
</comment>
<feature type="region of interest" description="Disordered" evidence="3">
    <location>
        <begin position="111"/>
        <end position="135"/>
    </location>
</feature>
<evidence type="ECO:0000259" key="4">
    <source>
        <dbReference type="Pfam" id="PF02982"/>
    </source>
</evidence>
<sequence>MAHEIYIPENLMFQDYIAVIQTARTWADGYDQKNSAFLLSALAPQVAVDYSNVVAAWGIKHYTADEFAALWLSEEHLGLPPLATQHLLGQPLFKSVTADEIVVKWQQLASHGRRPDGEQKGSGGGPPVVSETSDGRSYMEHRFVKQADGRWKIASITPSLLYTTGDFMRIRRPVGAE</sequence>
<evidence type="ECO:0000256" key="2">
    <source>
        <dbReference type="ARBA" id="ARBA00023239"/>
    </source>
</evidence>
<evidence type="ECO:0000313" key="6">
    <source>
        <dbReference type="Proteomes" id="UP001583186"/>
    </source>
</evidence>
<dbReference type="InterPro" id="IPR049884">
    <property type="entry name" value="Scytalone_dh"/>
</dbReference>
<dbReference type="Pfam" id="PF02982">
    <property type="entry name" value="Scytalone_dh"/>
    <property type="match status" value="1"/>
</dbReference>
<proteinExistence type="inferred from homology"/>
<gene>
    <name evidence="5" type="ORF">Sste5346_009513</name>
</gene>
<dbReference type="Proteomes" id="UP001583186">
    <property type="component" value="Unassembled WGS sequence"/>
</dbReference>
<reference evidence="5 6" key="1">
    <citation type="journal article" date="2024" name="IMA Fungus">
        <title>IMA Genome - F19 : A genome assembly and annotation guide to empower mycologists, including annotated draft genome sequences of Ceratocystis pirilliformis, Diaporthe australafricana, Fusarium ophioides, Paecilomyces lecythidis, and Sporothrix stenoceras.</title>
        <authorList>
            <person name="Aylward J."/>
            <person name="Wilson A.M."/>
            <person name="Visagie C.M."/>
            <person name="Spraker J."/>
            <person name="Barnes I."/>
            <person name="Buitendag C."/>
            <person name="Ceriani C."/>
            <person name="Del Mar Angel L."/>
            <person name="du Plessis D."/>
            <person name="Fuchs T."/>
            <person name="Gasser K."/>
            <person name="Kramer D."/>
            <person name="Li W."/>
            <person name="Munsamy K."/>
            <person name="Piso A."/>
            <person name="Price J.L."/>
            <person name="Sonnekus B."/>
            <person name="Thomas C."/>
            <person name="van der Nest A."/>
            <person name="van Dijk A."/>
            <person name="van Heerden A."/>
            <person name="van Vuuren N."/>
            <person name="Yilmaz N."/>
            <person name="Duong T.A."/>
            <person name="van der Merwe N.A."/>
            <person name="Wingfield M.J."/>
            <person name="Wingfield B.D."/>
        </authorList>
    </citation>
    <scope>NUCLEOTIDE SEQUENCE [LARGE SCALE GENOMIC DNA]</scope>
    <source>
        <strain evidence="5 6">CMW 5346</strain>
    </source>
</reference>
<feature type="domain" description="Scytalone dehydratase-like" evidence="4">
    <location>
        <begin position="10"/>
        <end position="170"/>
    </location>
</feature>
<comment type="similarity">
    <text evidence="1">Belongs to the scytalone dehydratase family.</text>
</comment>
<protein>
    <recommendedName>
        <fullName evidence="4">Scytalone dehydratase-like domain-containing protein</fullName>
    </recommendedName>
</protein>
<name>A0ABR3YJX3_9PEZI</name>
<evidence type="ECO:0000256" key="3">
    <source>
        <dbReference type="SAM" id="MobiDB-lite"/>
    </source>
</evidence>
<dbReference type="InterPro" id="IPR032710">
    <property type="entry name" value="NTF2-like_dom_sf"/>
</dbReference>